<reference evidence="3" key="1">
    <citation type="submission" date="2013-07" db="EMBL/GenBank/DDBJ databases">
        <title>The Genome Sequence of Cryptococcus bestiolae CBS10118.</title>
        <authorList>
            <consortium name="The Broad Institute Genome Sequencing Platform"/>
            <person name="Cuomo C."/>
            <person name="Litvintseva A."/>
            <person name="Chen Y."/>
            <person name="Heitman J."/>
            <person name="Sun S."/>
            <person name="Springer D."/>
            <person name="Dromer F."/>
            <person name="Young S.K."/>
            <person name="Zeng Q."/>
            <person name="Gargeya S."/>
            <person name="Fitzgerald M."/>
            <person name="Abouelleil A."/>
            <person name="Alvarado L."/>
            <person name="Berlin A.M."/>
            <person name="Chapman S.B."/>
            <person name="Dewar J."/>
            <person name="Goldberg J."/>
            <person name="Griggs A."/>
            <person name="Gujja S."/>
            <person name="Hansen M."/>
            <person name="Howarth C."/>
            <person name="Imamovic A."/>
            <person name="Larimer J."/>
            <person name="McCowan C."/>
            <person name="Murphy C."/>
            <person name="Pearson M."/>
            <person name="Priest M."/>
            <person name="Roberts A."/>
            <person name="Saif S."/>
            <person name="Shea T."/>
            <person name="Sykes S."/>
            <person name="Wortman J."/>
            <person name="Nusbaum C."/>
            <person name="Birren B."/>
        </authorList>
    </citation>
    <scope>NUCLEOTIDE SEQUENCE [LARGE SCALE GENOMIC DNA]</scope>
    <source>
        <strain evidence="3">CBS 10118</strain>
    </source>
</reference>
<dbReference type="InterPro" id="IPR045107">
    <property type="entry name" value="SAC3/GANP/THP3"/>
</dbReference>
<sequence>MSSSAWPPELKAWVQQCLSKATASNKDAVNAELKQILFKAHADGTIKTTDWNKVELNSLKAQTQRTTHVPLPPPSTSFNPSNYLSSSAAGGPSTSATSEKKKKKKKNDGTAKSSAFPTPYHFTSSAEEQEALARRAARFQKPAASSSSSIAGGVDRWFGGADADDSLNGLGMVPGQVGKRKMRGKNGLGYTGEEVTEVDPNVIDWDKHTIRGTSTRLEKSYLRLTSEPNPADVRPLHILQQTLQLLKRKWKDNHNYAYALDQFKSMRQDLTVQRIKNDFTVEVYEIHARIALEAKDLGEYNQCQTMLRQLYELGIKGHPQEFLSYRIMYLLHTRNRSDMATLLAQLTQTEKSDPGVKHALDVHAALATSNYVRFFRLFGTAPNMSGYIMDHFVERERIAALAIMSKGYMTLTLTHITTTLAFDSEEETDAFLQAHDAAIYVQQPSTHGTNNHWKPIKPVPLLERIWDCRKAHAACAAGISKYRVVDLKGQVD</sequence>
<dbReference type="Gene3D" id="1.25.40.990">
    <property type="match status" value="1"/>
</dbReference>
<dbReference type="GO" id="GO:0005634">
    <property type="term" value="C:nucleus"/>
    <property type="evidence" value="ECO:0007669"/>
    <property type="project" value="TreeGrafter"/>
</dbReference>
<dbReference type="VEuPathDB" id="FungiDB:I302_05563"/>
<dbReference type="PANTHER" id="PTHR12436">
    <property type="entry name" value="80 KDA MCM3-ASSOCIATED PROTEIN"/>
    <property type="match status" value="1"/>
</dbReference>
<dbReference type="EMBL" id="KI894022">
    <property type="protein sequence ID" value="OCF24105.1"/>
    <property type="molecule type" value="Genomic_DNA"/>
</dbReference>
<feature type="compositionally biased region" description="Polar residues" evidence="1">
    <location>
        <begin position="110"/>
        <end position="125"/>
    </location>
</feature>
<feature type="compositionally biased region" description="Low complexity" evidence="1">
    <location>
        <begin position="85"/>
        <end position="97"/>
    </location>
</feature>
<dbReference type="OrthoDB" id="199574at2759"/>
<gene>
    <name evidence="3" type="ORF">I302_05563</name>
</gene>
<dbReference type="InterPro" id="IPR005062">
    <property type="entry name" value="SAC3/GANP/THP3_conserved"/>
</dbReference>
<dbReference type="PROSITE" id="PS50250">
    <property type="entry name" value="PCI"/>
    <property type="match status" value="1"/>
</dbReference>
<dbReference type="PANTHER" id="PTHR12436:SF4">
    <property type="entry name" value="LEUKOCYTE RECEPTOR CLUSTER MEMBER 8"/>
    <property type="match status" value="1"/>
</dbReference>
<reference evidence="3" key="2">
    <citation type="submission" date="2014-01" db="EMBL/GenBank/DDBJ databases">
        <title>Evolution of pathogenesis and genome organization in the Tremellales.</title>
        <authorList>
            <person name="Cuomo C."/>
            <person name="Litvintseva A."/>
            <person name="Heitman J."/>
            <person name="Chen Y."/>
            <person name="Sun S."/>
            <person name="Springer D."/>
            <person name="Dromer F."/>
            <person name="Young S."/>
            <person name="Zeng Q."/>
            <person name="Chapman S."/>
            <person name="Gujja S."/>
            <person name="Saif S."/>
            <person name="Birren B."/>
        </authorList>
    </citation>
    <scope>NUCLEOTIDE SEQUENCE</scope>
    <source>
        <strain evidence="3">CBS 10118</strain>
    </source>
</reference>
<evidence type="ECO:0000259" key="2">
    <source>
        <dbReference type="PROSITE" id="PS50250"/>
    </source>
</evidence>
<feature type="region of interest" description="Disordered" evidence="1">
    <location>
        <begin position="62"/>
        <end position="154"/>
    </location>
</feature>
<name>A0A1B9FZC2_9TREE</name>
<proteinExistence type="predicted"/>
<protein>
    <submittedName>
        <fullName evidence="3">Nuclear protein</fullName>
    </submittedName>
</protein>
<dbReference type="AlphaFoldDB" id="A0A1B9FZC2"/>
<evidence type="ECO:0000256" key="1">
    <source>
        <dbReference type="SAM" id="MobiDB-lite"/>
    </source>
</evidence>
<evidence type="ECO:0000313" key="3">
    <source>
        <dbReference type="EMBL" id="OCF24105.1"/>
    </source>
</evidence>
<feature type="domain" description="PCI" evidence="2">
    <location>
        <begin position="296"/>
        <end position="460"/>
    </location>
</feature>
<dbReference type="STRING" id="1296100.A0A1B9FZC2"/>
<accession>A0A1B9FZC2</accession>
<dbReference type="InterPro" id="IPR000717">
    <property type="entry name" value="PCI_dom"/>
</dbReference>
<dbReference type="Pfam" id="PF03399">
    <property type="entry name" value="SAC3_GANP"/>
    <property type="match status" value="1"/>
</dbReference>
<organism evidence="3">
    <name type="scientific">Kwoniella bestiolae CBS 10118</name>
    <dbReference type="NCBI Taxonomy" id="1296100"/>
    <lineage>
        <taxon>Eukaryota</taxon>
        <taxon>Fungi</taxon>
        <taxon>Dikarya</taxon>
        <taxon>Basidiomycota</taxon>
        <taxon>Agaricomycotina</taxon>
        <taxon>Tremellomycetes</taxon>
        <taxon>Tremellales</taxon>
        <taxon>Cryptococcaceae</taxon>
        <taxon>Kwoniella</taxon>
    </lineage>
</organism>